<reference evidence="2 3" key="1">
    <citation type="journal article" date="2024" name="Ann. Entomol. Soc. Am.">
        <title>Genomic analyses of the southern and eastern yellowjacket wasps (Hymenoptera: Vespidae) reveal evolutionary signatures of social life.</title>
        <authorList>
            <person name="Catto M.A."/>
            <person name="Caine P.B."/>
            <person name="Orr S.E."/>
            <person name="Hunt B.G."/>
            <person name="Goodisman M.A.D."/>
        </authorList>
    </citation>
    <scope>NUCLEOTIDE SEQUENCE [LARGE SCALE GENOMIC DNA]</scope>
    <source>
        <strain evidence="2">232</strain>
        <tissue evidence="2">Head and thorax</tissue>
    </source>
</reference>
<evidence type="ECO:0000256" key="1">
    <source>
        <dbReference type="SAM" id="MobiDB-lite"/>
    </source>
</evidence>
<feature type="compositionally biased region" description="Basic and acidic residues" evidence="1">
    <location>
        <begin position="10"/>
        <end position="20"/>
    </location>
</feature>
<accession>A0ABD2CDS6</accession>
<feature type="region of interest" description="Disordered" evidence="1">
    <location>
        <begin position="1"/>
        <end position="27"/>
    </location>
</feature>
<evidence type="ECO:0000313" key="3">
    <source>
        <dbReference type="Proteomes" id="UP001607303"/>
    </source>
</evidence>
<evidence type="ECO:0000313" key="2">
    <source>
        <dbReference type="EMBL" id="KAL2743203.1"/>
    </source>
</evidence>
<dbReference type="EMBL" id="JAYRBN010000056">
    <property type="protein sequence ID" value="KAL2743203.1"/>
    <property type="molecule type" value="Genomic_DNA"/>
</dbReference>
<dbReference type="AlphaFoldDB" id="A0ABD2CDS6"/>
<keyword evidence="3" id="KW-1185">Reference proteome</keyword>
<dbReference type="Proteomes" id="UP001607303">
    <property type="component" value="Unassembled WGS sequence"/>
</dbReference>
<sequence length="85" mass="9731">MASLAMNIEMKTDVGEEQGHGKNNGRTLLRVNVVEKNFDRSSNSSYPSDSSLSREYMPVEKISNDIKKGKERKFIEMQHKVLQKD</sequence>
<proteinExistence type="predicted"/>
<protein>
    <submittedName>
        <fullName evidence="2">Uncharacterized protein</fullName>
    </submittedName>
</protein>
<organism evidence="2 3">
    <name type="scientific">Vespula maculifrons</name>
    <name type="common">Eastern yellow jacket</name>
    <name type="synonym">Wasp</name>
    <dbReference type="NCBI Taxonomy" id="7453"/>
    <lineage>
        <taxon>Eukaryota</taxon>
        <taxon>Metazoa</taxon>
        <taxon>Ecdysozoa</taxon>
        <taxon>Arthropoda</taxon>
        <taxon>Hexapoda</taxon>
        <taxon>Insecta</taxon>
        <taxon>Pterygota</taxon>
        <taxon>Neoptera</taxon>
        <taxon>Endopterygota</taxon>
        <taxon>Hymenoptera</taxon>
        <taxon>Apocrita</taxon>
        <taxon>Aculeata</taxon>
        <taxon>Vespoidea</taxon>
        <taxon>Vespidae</taxon>
        <taxon>Vespinae</taxon>
        <taxon>Vespula</taxon>
    </lineage>
</organism>
<comment type="caution">
    <text evidence="2">The sequence shown here is derived from an EMBL/GenBank/DDBJ whole genome shotgun (WGS) entry which is preliminary data.</text>
</comment>
<name>A0ABD2CDS6_VESMC</name>
<gene>
    <name evidence="2" type="ORF">V1477_008692</name>
</gene>